<dbReference type="InterPro" id="IPR050600">
    <property type="entry name" value="SETD3_SETD6_MTase"/>
</dbReference>
<dbReference type="EMBL" id="OU015568">
    <property type="protein sequence ID" value="CAG5077254.1"/>
    <property type="molecule type" value="Genomic_DNA"/>
</dbReference>
<reference evidence="2 3" key="1">
    <citation type="submission" date="2021-04" db="EMBL/GenBank/DDBJ databases">
        <authorList>
            <person name="Bliznina A."/>
        </authorList>
    </citation>
    <scope>NUCLEOTIDE SEQUENCE [LARGE SCALE GENOMIC DNA]</scope>
</reference>
<dbReference type="SMART" id="SM00317">
    <property type="entry name" value="SET"/>
    <property type="match status" value="1"/>
</dbReference>
<name>A0ABN7RH20_OIKDI</name>
<dbReference type="PROSITE" id="PS50280">
    <property type="entry name" value="SET"/>
    <property type="match status" value="1"/>
</dbReference>
<keyword evidence="3" id="KW-1185">Reference proteome</keyword>
<protein>
    <submittedName>
        <fullName evidence="2">Oidioi.mRNA.OKI2018_I69.PAR.g8665.t1.cds</fullName>
    </submittedName>
</protein>
<dbReference type="InterPro" id="IPR001214">
    <property type="entry name" value="SET_dom"/>
</dbReference>
<organism evidence="2 3">
    <name type="scientific">Oikopleura dioica</name>
    <name type="common">Tunicate</name>
    <dbReference type="NCBI Taxonomy" id="34765"/>
    <lineage>
        <taxon>Eukaryota</taxon>
        <taxon>Metazoa</taxon>
        <taxon>Chordata</taxon>
        <taxon>Tunicata</taxon>
        <taxon>Appendicularia</taxon>
        <taxon>Copelata</taxon>
        <taxon>Oikopleuridae</taxon>
        <taxon>Oikopleura</taxon>
    </lineage>
</organism>
<dbReference type="InterPro" id="IPR046341">
    <property type="entry name" value="SET_dom_sf"/>
</dbReference>
<feature type="domain" description="SET" evidence="1">
    <location>
        <begin position="83"/>
        <end position="304"/>
    </location>
</feature>
<evidence type="ECO:0000313" key="2">
    <source>
        <dbReference type="EMBL" id="CAG5077254.1"/>
    </source>
</evidence>
<dbReference type="CDD" id="cd10527">
    <property type="entry name" value="SET_LSMT"/>
    <property type="match status" value="1"/>
</dbReference>
<gene>
    <name evidence="2" type="ORF">OKIOD_LOCUS223</name>
</gene>
<sequence>MSEPILAPIIKADEPCFSLDSRIPQPEETQPLLKHKNISKTCINPETCTDNIEIKSIKKSIEEKTDEEKIQDLLNWKKWELSEKVEIRRGNYGLGVFAKEDLEKGETLFFAPPEQTIMITMAIEALESVITDVDDVNEPLDCADTLSLFILFELRKGDESELWPYLATMQKEYTTPLDYWPMELHDFLTPAAFDFLYLATADYVDSYKKLQKILEKYNVEEEEFHRAYSIVTTRYYYNDAPENHPDWFISGLGEGDCGALGPIFDLWNHEVKPNCDWEVGEGGAMKMTTDESIAAGQELFISYGVDENVRMAQTYGFTFSDVSKVEENIYLYKDEIVDACVARLGKAREECEEIASNALKQTGDEGGHIDFNCGIESFVLETVFDHDNPEDDDENAKTARLYRGALFLIYRRREHLGNLLEEIEGANWDEQFLYHKEMATNIARAEQVVVEKCMKQMENFALGFERNA</sequence>
<evidence type="ECO:0000313" key="3">
    <source>
        <dbReference type="Proteomes" id="UP001158576"/>
    </source>
</evidence>
<dbReference type="PANTHER" id="PTHR13271">
    <property type="entry name" value="UNCHARACTERIZED PUTATIVE METHYLTRANSFERASE"/>
    <property type="match status" value="1"/>
</dbReference>
<dbReference type="Pfam" id="PF00856">
    <property type="entry name" value="SET"/>
    <property type="match status" value="1"/>
</dbReference>
<proteinExistence type="predicted"/>
<dbReference type="Gene3D" id="3.90.1410.10">
    <property type="entry name" value="set domain protein methyltransferase, domain 1"/>
    <property type="match status" value="1"/>
</dbReference>
<accession>A0ABN7RH20</accession>
<evidence type="ECO:0000259" key="1">
    <source>
        <dbReference type="PROSITE" id="PS50280"/>
    </source>
</evidence>
<dbReference type="SUPFAM" id="SSF82199">
    <property type="entry name" value="SET domain"/>
    <property type="match status" value="1"/>
</dbReference>
<dbReference type="Proteomes" id="UP001158576">
    <property type="component" value="Chromosome PAR"/>
</dbReference>